<evidence type="ECO:0000313" key="5">
    <source>
        <dbReference type="EMBL" id="CAF2098217.1"/>
    </source>
</evidence>
<keyword evidence="9" id="KW-1185">Reference proteome</keyword>
<proteinExistence type="predicted"/>
<evidence type="ECO:0000256" key="2">
    <source>
        <dbReference type="ARBA" id="ARBA00012759"/>
    </source>
</evidence>
<evidence type="ECO:0000256" key="3">
    <source>
        <dbReference type="SAM" id="Phobius"/>
    </source>
</evidence>
<dbReference type="PROSITE" id="PS00973">
    <property type="entry name" value="USP_2"/>
    <property type="match status" value="1"/>
</dbReference>
<keyword evidence="3" id="KW-0472">Membrane</keyword>
<keyword evidence="3" id="KW-0812">Transmembrane</keyword>
<dbReference type="EMBL" id="CAJNRF010017484">
    <property type="protein sequence ID" value="CAF2231914.1"/>
    <property type="molecule type" value="Genomic_DNA"/>
</dbReference>
<evidence type="ECO:0000313" key="7">
    <source>
        <dbReference type="EMBL" id="CAF3887576.1"/>
    </source>
</evidence>
<dbReference type="AlphaFoldDB" id="A0A816THD0"/>
<evidence type="ECO:0000256" key="1">
    <source>
        <dbReference type="ARBA" id="ARBA00000707"/>
    </source>
</evidence>
<dbReference type="EMBL" id="CAJOBG010001038">
    <property type="protein sequence ID" value="CAF3887576.1"/>
    <property type="molecule type" value="Genomic_DNA"/>
</dbReference>
<accession>A0A816THD0</accession>
<reference evidence="5" key="1">
    <citation type="submission" date="2021-02" db="EMBL/GenBank/DDBJ databases">
        <authorList>
            <person name="Nowell W R."/>
        </authorList>
    </citation>
    <scope>NUCLEOTIDE SEQUENCE</scope>
</reference>
<dbReference type="InterPro" id="IPR001394">
    <property type="entry name" value="Peptidase_C19_UCH"/>
</dbReference>
<evidence type="ECO:0000259" key="4">
    <source>
        <dbReference type="PROSITE" id="PS50235"/>
    </source>
</evidence>
<feature type="transmembrane region" description="Helical" evidence="3">
    <location>
        <begin position="25"/>
        <end position="43"/>
    </location>
</feature>
<comment type="caution">
    <text evidence="5">The sequence shown here is derived from an EMBL/GenBank/DDBJ whole genome shotgun (WGS) entry which is preliminary data.</text>
</comment>
<dbReference type="EMBL" id="CAJNRG010007817">
    <property type="protein sequence ID" value="CAF2098217.1"/>
    <property type="molecule type" value="Genomic_DNA"/>
</dbReference>
<dbReference type="PROSITE" id="PS50235">
    <property type="entry name" value="USP_3"/>
    <property type="match status" value="1"/>
</dbReference>
<dbReference type="CDD" id="cd02674">
    <property type="entry name" value="Peptidase_C19R"/>
    <property type="match status" value="1"/>
</dbReference>
<dbReference type="SUPFAM" id="SSF54001">
    <property type="entry name" value="Cysteine proteinases"/>
    <property type="match status" value="1"/>
</dbReference>
<dbReference type="PANTHER" id="PTHR21646">
    <property type="entry name" value="UBIQUITIN CARBOXYL-TERMINAL HYDROLASE"/>
    <property type="match status" value="1"/>
</dbReference>
<dbReference type="Proteomes" id="UP000663866">
    <property type="component" value="Unassembled WGS sequence"/>
</dbReference>
<sequence>MYSNRINILGQVHLNPFNSSYLNEYSFSGIAIIILLILFTIIIDTRQCSGSGSIVAACSKQFQSVSRTTWPDVHQTSTSTNPQTLSVTNLHKTVVDTSVASSSSTQSQNTLNARETDSFFNNIGQRSIDALTDYKNKQESGGCGLENLGHSCYINSALQCICHIRPFVEIILNLPEQQLLQLPPITSAYRRLLIEMQSILKGSTSAHEVKICISELNRRFAGTDEQDSHEFLAVLIEALHDELMTNYQNSSIGDLMHGTLRSTVKCFACEKETNTDDSFLSLPLPIHRSAAAIFGFDTVKNIFANSMALFGFGIQTDSTLYGCFENLLAEEQLGANGQWFCNTCQKPTDAIKKLDLYQLPRVLILQLKRFTYDLTDDTKITTKIHVEEVLNLGRFVKKDDVDQSTIYDLVAVMAHTGTLTSGHYTTFARHLNNPDWYHYNDWHVHRASFSDAVASDTYVLVYERQH</sequence>
<dbReference type="InterPro" id="IPR038765">
    <property type="entry name" value="Papain-like_cys_pep_sf"/>
</dbReference>
<evidence type="ECO:0000313" key="9">
    <source>
        <dbReference type="Proteomes" id="UP000663866"/>
    </source>
</evidence>
<dbReference type="Pfam" id="PF00443">
    <property type="entry name" value="UCH"/>
    <property type="match status" value="1"/>
</dbReference>
<name>A0A816THD0_9BILA</name>
<dbReference type="InterPro" id="IPR028889">
    <property type="entry name" value="USP"/>
</dbReference>
<dbReference type="Proteomes" id="UP000663842">
    <property type="component" value="Unassembled WGS sequence"/>
</dbReference>
<dbReference type="GO" id="GO:0016579">
    <property type="term" value="P:protein deubiquitination"/>
    <property type="evidence" value="ECO:0007669"/>
    <property type="project" value="InterPro"/>
</dbReference>
<organism evidence="5 10">
    <name type="scientific">Rotaria magnacalcarata</name>
    <dbReference type="NCBI Taxonomy" id="392030"/>
    <lineage>
        <taxon>Eukaryota</taxon>
        <taxon>Metazoa</taxon>
        <taxon>Spiralia</taxon>
        <taxon>Gnathifera</taxon>
        <taxon>Rotifera</taxon>
        <taxon>Eurotatoria</taxon>
        <taxon>Bdelloidea</taxon>
        <taxon>Philodinida</taxon>
        <taxon>Philodinidae</taxon>
        <taxon>Rotaria</taxon>
    </lineage>
</organism>
<dbReference type="Proteomes" id="UP000663887">
    <property type="component" value="Unassembled WGS sequence"/>
</dbReference>
<dbReference type="EMBL" id="CAJOBF010000958">
    <property type="protein sequence ID" value="CAF3894419.1"/>
    <property type="molecule type" value="Genomic_DNA"/>
</dbReference>
<evidence type="ECO:0000313" key="6">
    <source>
        <dbReference type="EMBL" id="CAF2231914.1"/>
    </source>
</evidence>
<dbReference type="Gene3D" id="3.90.70.10">
    <property type="entry name" value="Cysteine proteinases"/>
    <property type="match status" value="1"/>
</dbReference>
<keyword evidence="3" id="KW-1133">Transmembrane helix</keyword>
<dbReference type="InterPro" id="IPR050185">
    <property type="entry name" value="Ub_carboxyl-term_hydrolase"/>
</dbReference>
<feature type="domain" description="USP" evidence="4">
    <location>
        <begin position="143"/>
        <end position="465"/>
    </location>
</feature>
<evidence type="ECO:0000313" key="10">
    <source>
        <dbReference type="Proteomes" id="UP000663887"/>
    </source>
</evidence>
<dbReference type="GO" id="GO:0004843">
    <property type="term" value="F:cysteine-type deubiquitinase activity"/>
    <property type="evidence" value="ECO:0007669"/>
    <property type="project" value="UniProtKB-EC"/>
</dbReference>
<protein>
    <recommendedName>
        <fullName evidence="2">ubiquitinyl hydrolase 1</fullName>
        <ecNumber evidence="2">3.4.19.12</ecNumber>
    </recommendedName>
</protein>
<comment type="catalytic activity">
    <reaction evidence="1">
        <text>Thiol-dependent hydrolysis of ester, thioester, amide, peptide and isopeptide bonds formed by the C-terminal Gly of ubiquitin (a 76-residue protein attached to proteins as an intracellular targeting signal).</text>
        <dbReference type="EC" id="3.4.19.12"/>
    </reaction>
</comment>
<gene>
    <name evidence="7" type="ORF">OVN521_LOCUS8802</name>
    <name evidence="8" type="ORF">UXM345_LOCUS10181</name>
    <name evidence="6" type="ORF">WKI299_LOCUS36063</name>
    <name evidence="5" type="ORF">XDN619_LOCUS18109</name>
</gene>
<evidence type="ECO:0000313" key="8">
    <source>
        <dbReference type="EMBL" id="CAF3894419.1"/>
    </source>
</evidence>
<dbReference type="InterPro" id="IPR018200">
    <property type="entry name" value="USP_CS"/>
</dbReference>
<dbReference type="EC" id="3.4.19.12" evidence="2"/>
<dbReference type="PANTHER" id="PTHR21646:SF23">
    <property type="entry name" value="UBIQUITIN CARBOXYL-TERMINAL HYDROLASE USP2"/>
    <property type="match status" value="1"/>
</dbReference>
<dbReference type="Proteomes" id="UP000663856">
    <property type="component" value="Unassembled WGS sequence"/>
</dbReference>